<dbReference type="EMBL" id="JBEDUW010000006">
    <property type="protein sequence ID" value="KAK9924402.1"/>
    <property type="molecule type" value="Genomic_DNA"/>
</dbReference>
<organism evidence="1 2">
    <name type="scientific">Rubus argutus</name>
    <name type="common">Southern blackberry</name>
    <dbReference type="NCBI Taxonomy" id="59490"/>
    <lineage>
        <taxon>Eukaryota</taxon>
        <taxon>Viridiplantae</taxon>
        <taxon>Streptophyta</taxon>
        <taxon>Embryophyta</taxon>
        <taxon>Tracheophyta</taxon>
        <taxon>Spermatophyta</taxon>
        <taxon>Magnoliopsida</taxon>
        <taxon>eudicotyledons</taxon>
        <taxon>Gunneridae</taxon>
        <taxon>Pentapetalae</taxon>
        <taxon>rosids</taxon>
        <taxon>fabids</taxon>
        <taxon>Rosales</taxon>
        <taxon>Rosaceae</taxon>
        <taxon>Rosoideae</taxon>
        <taxon>Rosoideae incertae sedis</taxon>
        <taxon>Rubus</taxon>
    </lineage>
</organism>
<comment type="caution">
    <text evidence="1">The sequence shown here is derived from an EMBL/GenBank/DDBJ whole genome shotgun (WGS) entry which is preliminary data.</text>
</comment>
<evidence type="ECO:0000313" key="1">
    <source>
        <dbReference type="EMBL" id="KAK9924402.1"/>
    </source>
</evidence>
<dbReference type="PANTHER" id="PTHR11005">
    <property type="entry name" value="LYSOSOMAL ACID LIPASE-RELATED"/>
    <property type="match status" value="1"/>
</dbReference>
<evidence type="ECO:0000313" key="2">
    <source>
        <dbReference type="Proteomes" id="UP001457282"/>
    </source>
</evidence>
<dbReference type="InterPro" id="IPR029058">
    <property type="entry name" value="AB_hydrolase_fold"/>
</dbReference>
<proteinExistence type="predicted"/>
<reference evidence="1 2" key="1">
    <citation type="journal article" date="2023" name="G3 (Bethesda)">
        <title>A chromosome-length genome assembly and annotation of blackberry (Rubus argutus, cv. 'Hillquist').</title>
        <authorList>
            <person name="Bruna T."/>
            <person name="Aryal R."/>
            <person name="Dudchenko O."/>
            <person name="Sargent D.J."/>
            <person name="Mead D."/>
            <person name="Buti M."/>
            <person name="Cavallini A."/>
            <person name="Hytonen T."/>
            <person name="Andres J."/>
            <person name="Pham M."/>
            <person name="Weisz D."/>
            <person name="Mascagni F."/>
            <person name="Usai G."/>
            <person name="Natali L."/>
            <person name="Bassil N."/>
            <person name="Fernandez G.E."/>
            <person name="Lomsadze A."/>
            <person name="Armour M."/>
            <person name="Olukolu B."/>
            <person name="Poorten T."/>
            <person name="Britton C."/>
            <person name="Davik J."/>
            <person name="Ashrafi H."/>
            <person name="Aiden E.L."/>
            <person name="Borodovsky M."/>
            <person name="Worthington M."/>
        </authorList>
    </citation>
    <scope>NUCLEOTIDE SEQUENCE [LARGE SCALE GENOMIC DNA]</scope>
    <source>
        <strain evidence="1">PI 553951</strain>
    </source>
</reference>
<gene>
    <name evidence="1" type="ORF">M0R45_032771</name>
</gene>
<keyword evidence="2" id="KW-1185">Reference proteome</keyword>
<accession>A0AAW1WJ03</accession>
<dbReference type="SUPFAM" id="SSF53474">
    <property type="entry name" value="alpha/beta-Hydrolases"/>
    <property type="match status" value="1"/>
</dbReference>
<evidence type="ECO:0008006" key="3">
    <source>
        <dbReference type="Google" id="ProtNLM"/>
    </source>
</evidence>
<dbReference type="AlphaFoldDB" id="A0AAW1WJ03"/>
<protein>
    <recommendedName>
        <fullName evidence="3">Triacylglycerol lipase 2</fullName>
    </recommendedName>
</protein>
<sequence length="193" mass="21947">MRWRNTEFSFNHIIVDSLHPGIREYPPQGQIAQNLEHFLCTQPGVDCSNFMAAVTGPNCCLSPSSLDLFYKHTPQSTATKNGVHLSQMIRRGTIAMFDYDFPLINMQHYNQLTPPVYNMASMPKNVPLFLSYGGRDALSDVNDVKALLTDLKDHDKDKLVEQYVEEYAHMDFIMGGNAKQKVYDPLLAFFGQH</sequence>
<dbReference type="Proteomes" id="UP001457282">
    <property type="component" value="Unassembled WGS sequence"/>
</dbReference>
<dbReference type="Gene3D" id="3.40.50.1820">
    <property type="entry name" value="alpha/beta hydrolase"/>
    <property type="match status" value="1"/>
</dbReference>
<name>A0AAW1WJ03_RUBAR</name>